<dbReference type="Proteomes" id="UP000827092">
    <property type="component" value="Unassembled WGS sequence"/>
</dbReference>
<keyword evidence="3" id="KW-1185">Reference proteome</keyword>
<feature type="chain" id="PRO_5043944449" evidence="1">
    <location>
        <begin position="27"/>
        <end position="99"/>
    </location>
</feature>
<protein>
    <submittedName>
        <fullName evidence="2">Uncharacterized protein</fullName>
    </submittedName>
</protein>
<organism evidence="2 3">
    <name type="scientific">Oedothorax gibbosus</name>
    <dbReference type="NCBI Taxonomy" id="931172"/>
    <lineage>
        <taxon>Eukaryota</taxon>
        <taxon>Metazoa</taxon>
        <taxon>Ecdysozoa</taxon>
        <taxon>Arthropoda</taxon>
        <taxon>Chelicerata</taxon>
        <taxon>Arachnida</taxon>
        <taxon>Araneae</taxon>
        <taxon>Araneomorphae</taxon>
        <taxon>Entelegynae</taxon>
        <taxon>Araneoidea</taxon>
        <taxon>Linyphiidae</taxon>
        <taxon>Erigoninae</taxon>
        <taxon>Oedothorax</taxon>
    </lineage>
</organism>
<evidence type="ECO:0000256" key="1">
    <source>
        <dbReference type="SAM" id="SignalP"/>
    </source>
</evidence>
<keyword evidence="1" id="KW-0732">Signal</keyword>
<evidence type="ECO:0000313" key="2">
    <source>
        <dbReference type="EMBL" id="KAG8195777.1"/>
    </source>
</evidence>
<reference evidence="2 3" key="1">
    <citation type="journal article" date="2022" name="Nat. Ecol. Evol.">
        <title>A masculinizing supergene underlies an exaggerated male reproductive morph in a spider.</title>
        <authorList>
            <person name="Hendrickx F."/>
            <person name="De Corte Z."/>
            <person name="Sonet G."/>
            <person name="Van Belleghem S.M."/>
            <person name="Kostlbacher S."/>
            <person name="Vangestel C."/>
        </authorList>
    </citation>
    <scope>NUCLEOTIDE SEQUENCE [LARGE SCALE GENOMIC DNA]</scope>
    <source>
        <strain evidence="2">W744_W776</strain>
    </source>
</reference>
<dbReference type="EMBL" id="JAFNEN010000078">
    <property type="protein sequence ID" value="KAG8195777.1"/>
    <property type="molecule type" value="Genomic_DNA"/>
</dbReference>
<proteinExistence type="predicted"/>
<sequence length="99" mass="10970">MSCHLPRKLLLTILLIFLFRPAPTKAGIYKKMAEHLMGHIMGGWDDGKSITLGLKNKGMTAIIPFPIPIPMFSKSKGGGGQKVKYVPIPVPAGKEDWWR</sequence>
<evidence type="ECO:0000313" key="3">
    <source>
        <dbReference type="Proteomes" id="UP000827092"/>
    </source>
</evidence>
<gene>
    <name evidence="2" type="ORF">JTE90_004783</name>
</gene>
<comment type="caution">
    <text evidence="2">The sequence shown here is derived from an EMBL/GenBank/DDBJ whole genome shotgun (WGS) entry which is preliminary data.</text>
</comment>
<name>A0AAV6VGF8_9ARAC</name>
<feature type="signal peptide" evidence="1">
    <location>
        <begin position="1"/>
        <end position="26"/>
    </location>
</feature>
<dbReference type="AlphaFoldDB" id="A0AAV6VGF8"/>
<accession>A0AAV6VGF8</accession>